<dbReference type="RefSeq" id="WP_013173216.1">
    <property type="nucleotide sequence ID" value="NC_014219.1"/>
</dbReference>
<dbReference type="KEGG" id="bse:Bsel_2291"/>
<feature type="transmembrane region" description="Helical" evidence="3">
    <location>
        <begin position="12"/>
        <end position="32"/>
    </location>
</feature>
<keyword evidence="2" id="KW-0178">Competence</keyword>
<dbReference type="GO" id="GO:0009986">
    <property type="term" value="C:cell surface"/>
    <property type="evidence" value="ECO:0007669"/>
    <property type="project" value="UniProtKB-SubCell"/>
</dbReference>
<keyword evidence="3" id="KW-0812">Transmembrane</keyword>
<gene>
    <name evidence="4" type="ordered locus">Bsel_2291</name>
</gene>
<dbReference type="eggNOG" id="COG4970">
    <property type="taxonomic scope" value="Bacteria"/>
</dbReference>
<evidence type="ECO:0000256" key="2">
    <source>
        <dbReference type="ARBA" id="ARBA00023287"/>
    </source>
</evidence>
<comment type="subcellular location">
    <subcellularLocation>
        <location evidence="1">Cell surface</location>
    </subcellularLocation>
</comment>
<dbReference type="InterPro" id="IPR012902">
    <property type="entry name" value="N_methyl_site"/>
</dbReference>
<sequence length="151" mass="17218">MKKDSSGGFTLVEMMVVLLVITSMMMIATPFYHQSLGNRQAEVFMEELEQNIQYYQLYAMVHQVNVGIHPFNSPGPGYHVRVNGLIVETVRAPSEIAGIRNLNSGHFFLVFSSRGGLNNHMTMEISRTDSDKTYRVIFQIIRGRFHINEYG</sequence>
<dbReference type="EMBL" id="CP001791">
    <property type="protein sequence ID" value="ADH99794.1"/>
    <property type="molecule type" value="Genomic_DNA"/>
</dbReference>
<dbReference type="OrthoDB" id="1653576at2"/>
<evidence type="ECO:0000313" key="4">
    <source>
        <dbReference type="EMBL" id="ADH99794.1"/>
    </source>
</evidence>
<protein>
    <recommendedName>
        <fullName evidence="6">Prepilin-type N-terminal cleavage/methylation domain-containing protein</fullName>
    </recommendedName>
</protein>
<dbReference type="Proteomes" id="UP000000271">
    <property type="component" value="Chromosome"/>
</dbReference>
<keyword evidence="3" id="KW-1133">Transmembrane helix</keyword>
<organism evidence="4 5">
    <name type="scientific">Bacillus selenitireducens (strain ATCC 700615 / DSM 15326 / MLS10)</name>
    <dbReference type="NCBI Taxonomy" id="439292"/>
    <lineage>
        <taxon>Bacteria</taxon>
        <taxon>Bacillati</taxon>
        <taxon>Bacillota</taxon>
        <taxon>Bacilli</taxon>
        <taxon>Bacillales</taxon>
        <taxon>Bacillaceae</taxon>
        <taxon>Salisediminibacterium</taxon>
    </lineage>
</organism>
<dbReference type="SUPFAM" id="SSF54523">
    <property type="entry name" value="Pili subunits"/>
    <property type="match status" value="1"/>
</dbReference>
<evidence type="ECO:0000256" key="1">
    <source>
        <dbReference type="ARBA" id="ARBA00004241"/>
    </source>
</evidence>
<dbReference type="HOGENOM" id="CLU_1727682_0_0_9"/>
<accession>D6XW40</accession>
<evidence type="ECO:0000313" key="5">
    <source>
        <dbReference type="Proteomes" id="UP000000271"/>
    </source>
</evidence>
<name>D6XW40_BACIE</name>
<dbReference type="NCBIfam" id="TIGR02532">
    <property type="entry name" value="IV_pilin_GFxxxE"/>
    <property type="match status" value="1"/>
</dbReference>
<dbReference type="InterPro" id="IPR016785">
    <property type="entry name" value="ComGD"/>
</dbReference>
<dbReference type="PROSITE" id="PS00409">
    <property type="entry name" value="PROKAR_NTER_METHYL"/>
    <property type="match status" value="1"/>
</dbReference>
<dbReference type="Pfam" id="PF07963">
    <property type="entry name" value="N_methyl"/>
    <property type="match status" value="1"/>
</dbReference>
<reference evidence="4" key="1">
    <citation type="submission" date="2009-10" db="EMBL/GenBank/DDBJ databases">
        <title>Complete sequence of Bacillus selenitireducens MLS10.</title>
        <authorList>
            <consortium name="US DOE Joint Genome Institute"/>
            <person name="Lucas S."/>
            <person name="Copeland A."/>
            <person name="Lapidus A."/>
            <person name="Glavina del Rio T."/>
            <person name="Dalin E."/>
            <person name="Tice H."/>
            <person name="Bruce D."/>
            <person name="Goodwin L."/>
            <person name="Pitluck S."/>
            <person name="Sims D."/>
            <person name="Brettin T."/>
            <person name="Detter J.C."/>
            <person name="Han C."/>
            <person name="Larimer F."/>
            <person name="Land M."/>
            <person name="Hauser L."/>
            <person name="Kyrpides N."/>
            <person name="Ovchinnikova G."/>
            <person name="Stolz J."/>
        </authorList>
    </citation>
    <scope>NUCLEOTIDE SEQUENCE [LARGE SCALE GENOMIC DNA]</scope>
    <source>
        <strain evidence="4">MLS10</strain>
    </source>
</reference>
<dbReference type="InterPro" id="IPR045584">
    <property type="entry name" value="Pilin-like"/>
</dbReference>
<keyword evidence="3" id="KW-0472">Membrane</keyword>
<evidence type="ECO:0000256" key="3">
    <source>
        <dbReference type="SAM" id="Phobius"/>
    </source>
</evidence>
<dbReference type="PIRSF" id="PIRSF021292">
    <property type="entry name" value="Competence_ComGD"/>
    <property type="match status" value="1"/>
</dbReference>
<evidence type="ECO:0008006" key="6">
    <source>
        <dbReference type="Google" id="ProtNLM"/>
    </source>
</evidence>
<dbReference type="STRING" id="439292.Bsel_2291"/>
<keyword evidence="5" id="KW-1185">Reference proteome</keyword>
<dbReference type="GO" id="GO:0030420">
    <property type="term" value="P:establishment of competence for transformation"/>
    <property type="evidence" value="ECO:0007669"/>
    <property type="project" value="UniProtKB-KW"/>
</dbReference>
<dbReference type="NCBIfam" id="NF040982">
    <property type="entry name" value="ComGD"/>
    <property type="match status" value="1"/>
</dbReference>
<dbReference type="AlphaFoldDB" id="D6XW40"/>
<proteinExistence type="predicted"/>